<dbReference type="InterPro" id="IPR002191">
    <property type="entry name" value="Bac_export_3"/>
</dbReference>
<dbReference type="Proteomes" id="UP000002318">
    <property type="component" value="Chromosome"/>
</dbReference>
<dbReference type="KEGG" id="ssm:Spirs_1579"/>
<keyword evidence="11" id="KW-1185">Reference proteome</keyword>
<dbReference type="AlphaFoldDB" id="E1R5U1"/>
<dbReference type="PRINTS" id="PR00952">
    <property type="entry name" value="TYPE3IMQPROT"/>
</dbReference>
<gene>
    <name evidence="9" type="primary">fliQ</name>
    <name evidence="10" type="ordered locus">Spirs_1579</name>
</gene>
<dbReference type="GO" id="GO:0009425">
    <property type="term" value="C:bacterial-type flagellum basal body"/>
    <property type="evidence" value="ECO:0007669"/>
    <property type="project" value="UniProtKB-SubCell"/>
</dbReference>
<sequence length="89" mass="9573">MTLGFAIELIRSAVFQILVLSGPVLLIGVGVGLIISIFQATTSIQEQTLTFVPKIAAILLALAIFGPWMLQTLKTFTIDLFMVIPRIGG</sequence>
<keyword evidence="10" id="KW-0282">Flagellum</keyword>
<dbReference type="HOGENOM" id="CLU_164516_2_0_12"/>
<evidence type="ECO:0000256" key="4">
    <source>
        <dbReference type="ARBA" id="ARBA00022475"/>
    </source>
</evidence>
<dbReference type="STRING" id="573413.Spirs_1579"/>
<keyword evidence="10" id="KW-0966">Cell projection</keyword>
<keyword evidence="7 9" id="KW-0472">Membrane</keyword>
<comment type="similarity">
    <text evidence="2 9">Belongs to the FliQ/MopD/SpaQ family.</text>
</comment>
<feature type="transmembrane region" description="Helical" evidence="9">
    <location>
        <begin position="51"/>
        <end position="70"/>
    </location>
</feature>
<evidence type="ECO:0000256" key="8">
    <source>
        <dbReference type="ARBA" id="ARBA00023143"/>
    </source>
</evidence>
<dbReference type="PANTHER" id="PTHR34040">
    <property type="entry name" value="FLAGELLAR BIOSYNTHETIC PROTEIN FLIQ"/>
    <property type="match status" value="1"/>
</dbReference>
<keyword evidence="8 9" id="KW-0975">Bacterial flagellum</keyword>
<keyword evidence="5 9" id="KW-0812">Transmembrane</keyword>
<name>E1R5U1_SEDSS</name>
<protein>
    <recommendedName>
        <fullName evidence="3 9">Flagellar biosynthetic protein FliQ</fullName>
    </recommendedName>
</protein>
<evidence type="ECO:0000256" key="7">
    <source>
        <dbReference type="ARBA" id="ARBA00023136"/>
    </source>
</evidence>
<evidence type="ECO:0000256" key="3">
    <source>
        <dbReference type="ARBA" id="ARBA00021718"/>
    </source>
</evidence>
<dbReference type="GO" id="GO:0009306">
    <property type="term" value="P:protein secretion"/>
    <property type="evidence" value="ECO:0007669"/>
    <property type="project" value="InterPro"/>
</dbReference>
<comment type="subcellular location">
    <subcellularLocation>
        <location evidence="1 9">Cell membrane</location>
        <topology evidence="1">Multi-pass membrane protein</topology>
    </subcellularLocation>
    <subcellularLocation>
        <location evidence="9">Bacterial flagellum basal body</location>
    </subcellularLocation>
</comment>
<dbReference type="GO" id="GO:0044780">
    <property type="term" value="P:bacterial-type flagellum assembly"/>
    <property type="evidence" value="ECO:0007669"/>
    <property type="project" value="InterPro"/>
</dbReference>
<evidence type="ECO:0000256" key="6">
    <source>
        <dbReference type="ARBA" id="ARBA00022989"/>
    </source>
</evidence>
<keyword evidence="4 9" id="KW-1003">Cell membrane</keyword>
<feature type="transmembrane region" description="Helical" evidence="9">
    <location>
        <begin position="12"/>
        <end position="39"/>
    </location>
</feature>
<organism evidence="10 11">
    <name type="scientific">Sediminispirochaeta smaragdinae (strain DSM 11293 / JCM 15392 / SEBR 4228)</name>
    <name type="common">Spirochaeta smaragdinae</name>
    <dbReference type="NCBI Taxonomy" id="573413"/>
    <lineage>
        <taxon>Bacteria</taxon>
        <taxon>Pseudomonadati</taxon>
        <taxon>Spirochaetota</taxon>
        <taxon>Spirochaetia</taxon>
        <taxon>Spirochaetales</taxon>
        <taxon>Spirochaetaceae</taxon>
        <taxon>Sediminispirochaeta</taxon>
    </lineage>
</organism>
<keyword evidence="10" id="KW-0969">Cilium</keyword>
<evidence type="ECO:0000313" key="10">
    <source>
        <dbReference type="EMBL" id="ADK80706.1"/>
    </source>
</evidence>
<evidence type="ECO:0000256" key="1">
    <source>
        <dbReference type="ARBA" id="ARBA00004651"/>
    </source>
</evidence>
<reference evidence="10 11" key="1">
    <citation type="journal article" date="2010" name="Stand. Genomic Sci.">
        <title>Complete genome sequence of Spirochaeta smaragdinae type strain (SEBR 4228).</title>
        <authorList>
            <person name="Mavromatis K."/>
            <person name="Yasawong M."/>
            <person name="Chertkov O."/>
            <person name="Lapidus A."/>
            <person name="Lucas S."/>
            <person name="Nolan M."/>
            <person name="Del Rio T.G."/>
            <person name="Tice H."/>
            <person name="Cheng J.F."/>
            <person name="Pitluck S."/>
            <person name="Liolios K."/>
            <person name="Ivanova N."/>
            <person name="Tapia R."/>
            <person name="Han C."/>
            <person name="Bruce D."/>
            <person name="Goodwin L."/>
            <person name="Pati A."/>
            <person name="Chen A."/>
            <person name="Palaniappan K."/>
            <person name="Land M."/>
            <person name="Hauser L."/>
            <person name="Chang Y.J."/>
            <person name="Jeffries C.D."/>
            <person name="Detter J.C."/>
            <person name="Rohde M."/>
            <person name="Brambilla E."/>
            <person name="Spring S."/>
            <person name="Goker M."/>
            <person name="Sikorski J."/>
            <person name="Woyke T."/>
            <person name="Bristow J."/>
            <person name="Eisen J.A."/>
            <person name="Markowitz V."/>
            <person name="Hugenholtz P."/>
            <person name="Klenk H.P."/>
            <person name="Kyrpides N.C."/>
        </authorList>
    </citation>
    <scope>NUCLEOTIDE SEQUENCE [LARGE SCALE GENOMIC DNA]</scope>
    <source>
        <strain evidence="11">DSM 11293 / JCM 15392 / SEBR 4228</strain>
    </source>
</reference>
<dbReference type="EMBL" id="CP002116">
    <property type="protein sequence ID" value="ADK80706.1"/>
    <property type="molecule type" value="Genomic_DNA"/>
</dbReference>
<evidence type="ECO:0000256" key="2">
    <source>
        <dbReference type="ARBA" id="ARBA00006156"/>
    </source>
</evidence>
<evidence type="ECO:0000256" key="9">
    <source>
        <dbReference type="RuleBase" id="RU364090"/>
    </source>
</evidence>
<dbReference type="eggNOG" id="COG1987">
    <property type="taxonomic scope" value="Bacteria"/>
</dbReference>
<evidence type="ECO:0000313" key="11">
    <source>
        <dbReference type="Proteomes" id="UP000002318"/>
    </source>
</evidence>
<proteinExistence type="inferred from homology"/>
<accession>E1R5U1</accession>
<evidence type="ECO:0000256" key="5">
    <source>
        <dbReference type="ARBA" id="ARBA00022692"/>
    </source>
</evidence>
<dbReference type="Pfam" id="PF01313">
    <property type="entry name" value="Bac_export_3"/>
    <property type="match status" value="1"/>
</dbReference>
<keyword evidence="6 9" id="KW-1133">Transmembrane helix</keyword>
<dbReference type="PANTHER" id="PTHR34040:SF2">
    <property type="entry name" value="FLAGELLAR BIOSYNTHETIC PROTEIN FLIQ"/>
    <property type="match status" value="1"/>
</dbReference>
<dbReference type="RefSeq" id="WP_013254170.1">
    <property type="nucleotide sequence ID" value="NC_014364.1"/>
</dbReference>
<comment type="function">
    <text evidence="9">Role in flagellar biosynthesis.</text>
</comment>
<dbReference type="GO" id="GO:0005886">
    <property type="term" value="C:plasma membrane"/>
    <property type="evidence" value="ECO:0007669"/>
    <property type="project" value="UniProtKB-SubCell"/>
</dbReference>
<dbReference type="NCBIfam" id="TIGR01402">
    <property type="entry name" value="fliQ"/>
    <property type="match status" value="1"/>
</dbReference>
<dbReference type="PIRSF" id="PIRSF004669">
    <property type="entry name" value="FliQ"/>
    <property type="match status" value="1"/>
</dbReference>
<dbReference type="InterPro" id="IPR006305">
    <property type="entry name" value="FliQ"/>
</dbReference>